<dbReference type="InterPro" id="IPR001789">
    <property type="entry name" value="Sig_transdc_resp-reg_receiver"/>
</dbReference>
<evidence type="ECO:0000256" key="2">
    <source>
        <dbReference type="PROSITE-ProRule" id="PRU00169"/>
    </source>
</evidence>
<protein>
    <recommendedName>
        <fullName evidence="3">Response regulatory domain-containing protein</fullName>
    </recommendedName>
</protein>
<dbReference type="RefSeq" id="WP_345332758.1">
    <property type="nucleotide sequence ID" value="NZ_BAABJI010000002.1"/>
</dbReference>
<accession>A0ABP9G207</accession>
<reference evidence="5" key="1">
    <citation type="journal article" date="2019" name="Int. J. Syst. Evol. Microbiol.">
        <title>The Global Catalogue of Microorganisms (GCM) 10K type strain sequencing project: providing services to taxonomists for standard genome sequencing and annotation.</title>
        <authorList>
            <consortium name="The Broad Institute Genomics Platform"/>
            <consortium name="The Broad Institute Genome Sequencing Center for Infectious Disease"/>
            <person name="Wu L."/>
            <person name="Ma J."/>
        </authorList>
    </citation>
    <scope>NUCLEOTIDE SEQUENCE [LARGE SCALE GENOMIC DNA]</scope>
    <source>
        <strain evidence="5">JCM 18283</strain>
    </source>
</reference>
<dbReference type="InterPro" id="IPR011006">
    <property type="entry name" value="CheY-like_superfamily"/>
</dbReference>
<name>A0ABP9G207_9SPHI</name>
<feature type="modified residue" description="4-aspartylphosphate" evidence="2">
    <location>
        <position position="53"/>
    </location>
</feature>
<feature type="domain" description="Response regulatory" evidence="3">
    <location>
        <begin position="4"/>
        <end position="118"/>
    </location>
</feature>
<keyword evidence="1 2" id="KW-0597">Phosphoprotein</keyword>
<dbReference type="SMART" id="SM00448">
    <property type="entry name" value="REC"/>
    <property type="match status" value="1"/>
</dbReference>
<dbReference type="PANTHER" id="PTHR44591">
    <property type="entry name" value="STRESS RESPONSE REGULATOR PROTEIN 1"/>
    <property type="match status" value="1"/>
</dbReference>
<dbReference type="EMBL" id="BAABJI010000002">
    <property type="protein sequence ID" value="GAA4925706.1"/>
    <property type="molecule type" value="Genomic_DNA"/>
</dbReference>
<proteinExistence type="predicted"/>
<keyword evidence="5" id="KW-1185">Reference proteome</keyword>
<evidence type="ECO:0000256" key="1">
    <source>
        <dbReference type="ARBA" id="ARBA00022553"/>
    </source>
</evidence>
<sequence>MKKKILICDDDEGILEMLEMVLEAEEYEVTTEQNSLKVFDRMAKVQPDILILDLWMPVLSGDQIISKVRSTSAYAHLPVLIISASRDGAEIAKNAGASAYLAKPFDIGDFMDAVDKLNTQSAA</sequence>
<evidence type="ECO:0000259" key="3">
    <source>
        <dbReference type="PROSITE" id="PS50110"/>
    </source>
</evidence>
<dbReference type="Pfam" id="PF00072">
    <property type="entry name" value="Response_reg"/>
    <property type="match status" value="1"/>
</dbReference>
<evidence type="ECO:0000313" key="4">
    <source>
        <dbReference type="EMBL" id="GAA4925706.1"/>
    </source>
</evidence>
<comment type="caution">
    <text evidence="4">The sequence shown here is derived from an EMBL/GenBank/DDBJ whole genome shotgun (WGS) entry which is preliminary data.</text>
</comment>
<dbReference type="PROSITE" id="PS50110">
    <property type="entry name" value="RESPONSE_REGULATORY"/>
    <property type="match status" value="1"/>
</dbReference>
<dbReference type="Proteomes" id="UP001501436">
    <property type="component" value="Unassembled WGS sequence"/>
</dbReference>
<gene>
    <name evidence="4" type="ORF">GCM10023313_32850</name>
</gene>
<organism evidence="4 5">
    <name type="scientific">Mucilaginibacter defluvii</name>
    <dbReference type="NCBI Taxonomy" id="1196019"/>
    <lineage>
        <taxon>Bacteria</taxon>
        <taxon>Pseudomonadati</taxon>
        <taxon>Bacteroidota</taxon>
        <taxon>Sphingobacteriia</taxon>
        <taxon>Sphingobacteriales</taxon>
        <taxon>Sphingobacteriaceae</taxon>
        <taxon>Mucilaginibacter</taxon>
    </lineage>
</organism>
<dbReference type="SUPFAM" id="SSF52172">
    <property type="entry name" value="CheY-like"/>
    <property type="match status" value="1"/>
</dbReference>
<dbReference type="PANTHER" id="PTHR44591:SF3">
    <property type="entry name" value="RESPONSE REGULATORY DOMAIN-CONTAINING PROTEIN"/>
    <property type="match status" value="1"/>
</dbReference>
<evidence type="ECO:0000313" key="5">
    <source>
        <dbReference type="Proteomes" id="UP001501436"/>
    </source>
</evidence>
<dbReference type="Gene3D" id="3.40.50.2300">
    <property type="match status" value="1"/>
</dbReference>
<dbReference type="InterPro" id="IPR050595">
    <property type="entry name" value="Bact_response_regulator"/>
</dbReference>